<comment type="subcellular location">
    <subcellularLocation>
        <location evidence="1">Cell envelope</location>
    </subcellularLocation>
</comment>
<feature type="chain" id="PRO_5046636701" evidence="5">
    <location>
        <begin position="23"/>
        <end position="452"/>
    </location>
</feature>
<sequence>MKKKGKKWAITASIAMCVSALLPGCGNQNSGNKPVVVTLGFASGEVSTAEVDQFNKTHKNVQIKEVDVSQPGKLQALLASGNAPDIIRVQGASELPGYVIKGIALDLQPYFDKDKKDFNPNDFMPVVNEYRFDKKTGVQGQGDLYGFDKDWSQDFMLWFNKKIFEQAGIPLPSTTKAMTWQQVFALAKKLTVVKNGTIQQYGLGYFNGGTQAEESLILLQLDQLGKSAWSDNYTKANFESPAAEQILQMWANAVKGNYGPNDINEDANSPLNLFQSNKEAMLISGYWYSGDLRAAVKPNQLSNYVLAPAPYMAGGKRVDPTGSATGAIIYSKTKHPQQAWEVFKYVFAGSPVDDRAKSGWGLPAFKSKMSELPQKTAFDKQVITAQDAELKYATPYLKYNPYVDLSTVNTILDKYMRLVYMGHDTVPKAAKQIDTDLDMLIQSSMEAAGVSK</sequence>
<keyword evidence="7" id="KW-1185">Reference proteome</keyword>
<accession>A0ABW4JMJ8</accession>
<evidence type="ECO:0000256" key="1">
    <source>
        <dbReference type="ARBA" id="ARBA00004196"/>
    </source>
</evidence>
<comment type="similarity">
    <text evidence="2">Belongs to the bacterial solute-binding protein 1 family.</text>
</comment>
<dbReference type="InterPro" id="IPR006059">
    <property type="entry name" value="SBP"/>
</dbReference>
<dbReference type="Pfam" id="PF01547">
    <property type="entry name" value="SBP_bac_1"/>
    <property type="match status" value="1"/>
</dbReference>
<evidence type="ECO:0000256" key="2">
    <source>
        <dbReference type="ARBA" id="ARBA00008520"/>
    </source>
</evidence>
<dbReference type="SUPFAM" id="SSF53850">
    <property type="entry name" value="Periplasmic binding protein-like II"/>
    <property type="match status" value="1"/>
</dbReference>
<dbReference type="InterPro" id="IPR050490">
    <property type="entry name" value="Bact_solute-bd_prot1"/>
</dbReference>
<dbReference type="EMBL" id="JBHUCX010000085">
    <property type="protein sequence ID" value="MFD1677109.1"/>
    <property type="molecule type" value="Genomic_DNA"/>
</dbReference>
<reference evidence="7" key="1">
    <citation type="journal article" date="2019" name="Int. J. Syst. Evol. Microbiol.">
        <title>The Global Catalogue of Microorganisms (GCM) 10K type strain sequencing project: providing services to taxonomists for standard genome sequencing and annotation.</title>
        <authorList>
            <consortium name="The Broad Institute Genomics Platform"/>
            <consortium name="The Broad Institute Genome Sequencing Center for Infectious Disease"/>
            <person name="Wu L."/>
            <person name="Ma J."/>
        </authorList>
    </citation>
    <scope>NUCLEOTIDE SEQUENCE [LARGE SCALE GENOMIC DNA]</scope>
    <source>
        <strain evidence="7">CGMCC 1.12286</strain>
    </source>
</reference>
<protein>
    <submittedName>
        <fullName evidence="6">Extracellular solute-binding protein</fullName>
    </submittedName>
</protein>
<evidence type="ECO:0000256" key="3">
    <source>
        <dbReference type="ARBA" id="ARBA00022448"/>
    </source>
</evidence>
<keyword evidence="4 5" id="KW-0732">Signal</keyword>
<name>A0ABW4JMJ8_9BACL</name>
<proteinExistence type="inferred from homology"/>
<dbReference type="Proteomes" id="UP001597079">
    <property type="component" value="Unassembled WGS sequence"/>
</dbReference>
<dbReference type="PANTHER" id="PTHR43649:SF31">
    <property type="entry name" value="SN-GLYCEROL-3-PHOSPHATE-BINDING PERIPLASMIC PROTEIN UGPB"/>
    <property type="match status" value="1"/>
</dbReference>
<feature type="signal peptide" evidence="5">
    <location>
        <begin position="1"/>
        <end position="22"/>
    </location>
</feature>
<evidence type="ECO:0000313" key="6">
    <source>
        <dbReference type="EMBL" id="MFD1677109.1"/>
    </source>
</evidence>
<gene>
    <name evidence="6" type="ORF">ACFSB2_20750</name>
</gene>
<evidence type="ECO:0000256" key="4">
    <source>
        <dbReference type="ARBA" id="ARBA00022729"/>
    </source>
</evidence>
<evidence type="ECO:0000256" key="5">
    <source>
        <dbReference type="SAM" id="SignalP"/>
    </source>
</evidence>
<dbReference type="Gene3D" id="3.40.190.10">
    <property type="entry name" value="Periplasmic binding protein-like II"/>
    <property type="match status" value="1"/>
</dbReference>
<evidence type="ECO:0000313" key="7">
    <source>
        <dbReference type="Proteomes" id="UP001597079"/>
    </source>
</evidence>
<keyword evidence="3" id="KW-0813">Transport</keyword>
<organism evidence="6 7">
    <name type="scientific">Alicyclobacillus fodiniaquatilis</name>
    <dbReference type="NCBI Taxonomy" id="1661150"/>
    <lineage>
        <taxon>Bacteria</taxon>
        <taxon>Bacillati</taxon>
        <taxon>Bacillota</taxon>
        <taxon>Bacilli</taxon>
        <taxon>Bacillales</taxon>
        <taxon>Alicyclobacillaceae</taxon>
        <taxon>Alicyclobacillus</taxon>
    </lineage>
</organism>
<dbReference type="RefSeq" id="WP_377945024.1">
    <property type="nucleotide sequence ID" value="NZ_JBHUCX010000085.1"/>
</dbReference>
<dbReference type="PANTHER" id="PTHR43649">
    <property type="entry name" value="ARABINOSE-BINDING PROTEIN-RELATED"/>
    <property type="match status" value="1"/>
</dbReference>
<comment type="caution">
    <text evidence="6">The sequence shown here is derived from an EMBL/GenBank/DDBJ whole genome shotgun (WGS) entry which is preliminary data.</text>
</comment>